<dbReference type="EMBL" id="NFZW01000023">
    <property type="protein sequence ID" value="RFA33116.1"/>
    <property type="molecule type" value="Genomic_DNA"/>
</dbReference>
<feature type="transmembrane region" description="Helical" evidence="4">
    <location>
        <begin position="303"/>
        <end position="323"/>
    </location>
</feature>
<proteinExistence type="predicted"/>
<dbReference type="OrthoDB" id="9812260at2"/>
<dbReference type="PROSITE" id="PS50887">
    <property type="entry name" value="GGDEF"/>
    <property type="match status" value="1"/>
</dbReference>
<keyword evidence="4" id="KW-0812">Transmembrane</keyword>
<dbReference type="PANTHER" id="PTHR45138">
    <property type="entry name" value="REGULATORY COMPONENTS OF SENSORY TRANSDUCTION SYSTEM"/>
    <property type="match status" value="1"/>
</dbReference>
<dbReference type="Proteomes" id="UP000256763">
    <property type="component" value="Unassembled WGS sequence"/>
</dbReference>
<feature type="transmembrane region" description="Helical" evidence="4">
    <location>
        <begin position="156"/>
        <end position="177"/>
    </location>
</feature>
<evidence type="ECO:0000313" key="6">
    <source>
        <dbReference type="EMBL" id="RFA33116.1"/>
    </source>
</evidence>
<feature type="domain" description="GGDEF" evidence="5">
    <location>
        <begin position="352"/>
        <end position="503"/>
    </location>
</feature>
<keyword evidence="4" id="KW-0472">Membrane</keyword>
<dbReference type="GO" id="GO:0043709">
    <property type="term" value="P:cell adhesion involved in single-species biofilm formation"/>
    <property type="evidence" value="ECO:0007669"/>
    <property type="project" value="TreeGrafter"/>
</dbReference>
<feature type="transmembrane region" description="Helical" evidence="4">
    <location>
        <begin position="280"/>
        <end position="297"/>
    </location>
</feature>
<feature type="transmembrane region" description="Helical" evidence="4">
    <location>
        <begin position="89"/>
        <end position="117"/>
    </location>
</feature>
<comment type="caution">
    <text evidence="6">The sequence shown here is derived from an EMBL/GenBank/DDBJ whole genome shotgun (WGS) entry which is preliminary data.</text>
</comment>
<dbReference type="EC" id="2.7.7.65" evidence="1"/>
<organism evidence="6 7">
    <name type="scientific">Alkalilimnicola ehrlichii</name>
    <dbReference type="NCBI Taxonomy" id="351052"/>
    <lineage>
        <taxon>Bacteria</taxon>
        <taxon>Pseudomonadati</taxon>
        <taxon>Pseudomonadota</taxon>
        <taxon>Gammaproteobacteria</taxon>
        <taxon>Chromatiales</taxon>
        <taxon>Ectothiorhodospiraceae</taxon>
        <taxon>Alkalilimnicola</taxon>
    </lineage>
</organism>
<evidence type="ECO:0000259" key="5">
    <source>
        <dbReference type="PROSITE" id="PS50887"/>
    </source>
</evidence>
<dbReference type="AlphaFoldDB" id="A0A3E0WMC0"/>
<dbReference type="SUPFAM" id="SSF55073">
    <property type="entry name" value="Nucleotide cyclase"/>
    <property type="match status" value="1"/>
</dbReference>
<feature type="transmembrane region" description="Helical" evidence="4">
    <location>
        <begin position="253"/>
        <end position="273"/>
    </location>
</feature>
<evidence type="ECO:0000256" key="1">
    <source>
        <dbReference type="ARBA" id="ARBA00012528"/>
    </source>
</evidence>
<reference evidence="7" key="1">
    <citation type="submission" date="2017-05" db="EMBL/GenBank/DDBJ databases">
        <authorList>
            <person name="Sharma S."/>
            <person name="Sidhu C."/>
            <person name="Pinnaka A.K."/>
        </authorList>
    </citation>
    <scope>NUCLEOTIDE SEQUENCE [LARGE SCALE GENOMIC DNA]</scope>
    <source>
        <strain evidence="7">AK93</strain>
    </source>
</reference>
<feature type="transmembrane region" description="Helical" evidence="4">
    <location>
        <begin position="214"/>
        <end position="233"/>
    </location>
</feature>
<dbReference type="InterPro" id="IPR029787">
    <property type="entry name" value="Nucleotide_cyclase"/>
</dbReference>
<dbReference type="NCBIfam" id="TIGR00254">
    <property type="entry name" value="GGDEF"/>
    <property type="match status" value="1"/>
</dbReference>
<comment type="catalytic activity">
    <reaction evidence="2">
        <text>2 GTP = 3',3'-c-di-GMP + 2 diphosphate</text>
        <dbReference type="Rhea" id="RHEA:24898"/>
        <dbReference type="ChEBI" id="CHEBI:33019"/>
        <dbReference type="ChEBI" id="CHEBI:37565"/>
        <dbReference type="ChEBI" id="CHEBI:58805"/>
        <dbReference type="EC" id="2.7.7.65"/>
    </reaction>
</comment>
<accession>A0A3E0WMC0</accession>
<keyword evidence="7" id="KW-1185">Reference proteome</keyword>
<name>A0A3E0WMC0_9GAMM</name>
<evidence type="ECO:0000313" key="7">
    <source>
        <dbReference type="Proteomes" id="UP000256763"/>
    </source>
</evidence>
<dbReference type="InterPro" id="IPR043128">
    <property type="entry name" value="Rev_trsase/Diguanyl_cyclase"/>
</dbReference>
<evidence type="ECO:0000256" key="3">
    <source>
        <dbReference type="SAM" id="MobiDB-lite"/>
    </source>
</evidence>
<dbReference type="InterPro" id="IPR000160">
    <property type="entry name" value="GGDEF_dom"/>
</dbReference>
<dbReference type="CDD" id="cd01949">
    <property type="entry name" value="GGDEF"/>
    <property type="match status" value="1"/>
</dbReference>
<dbReference type="Pfam" id="PF00990">
    <property type="entry name" value="GGDEF"/>
    <property type="match status" value="1"/>
</dbReference>
<protein>
    <recommendedName>
        <fullName evidence="1">diguanylate cyclase</fullName>
        <ecNumber evidence="1">2.7.7.65</ecNumber>
    </recommendedName>
</protein>
<dbReference type="Gene3D" id="3.30.70.270">
    <property type="match status" value="1"/>
</dbReference>
<evidence type="ECO:0000256" key="2">
    <source>
        <dbReference type="ARBA" id="ARBA00034247"/>
    </source>
</evidence>
<gene>
    <name evidence="6" type="ORF">CAL65_18300</name>
</gene>
<sequence length="503" mass="55364">MPLSAWEASSRAQCPPGLLWPARRHDKSAIVGIFVKQVDQDVNARTLPIRSFLKSLGYRPLSWNTRNIHPCKVQPSRNGISGNTGLRRLLALSGLLTLLTRTLLIPVILTLAAYLMLPYLRATPQAWQPLLQAIPYSACLLALCIALLFNQGRVFFLALLLGLGYWALNSVATTAAIDAFHAAVIFTACSILLPLNFAIFTFLKEKGLLNLSGILRSGFLLAQVIFVGWVIRGEKTELLLSAAGNYLPFGIEAIRLPDLGVITLLLVAGLLSWRLWREQSVLDGSILALLLPFAIAANWAGTIMVPEAFMTAAGLTLALGLILHTHRIAYRDELTGLPGRRALNERLAALGRRYTIAMLDVDHFKKFNDTYGHDVGDQVLRMVASRIRGVGGGGKAYRYGGEEFTIVFPGKSIEHSLEYLENVREEIANYALVLRSNDRPADRKRGRERRGSGKSAKPKTTHVTISIGVAARNDELRQPDMVVKAADEALYRAKKGGRNRVSK</sequence>
<feature type="region of interest" description="Disordered" evidence="3">
    <location>
        <begin position="438"/>
        <end position="462"/>
    </location>
</feature>
<feature type="transmembrane region" description="Helical" evidence="4">
    <location>
        <begin position="183"/>
        <end position="202"/>
    </location>
</feature>
<dbReference type="InterPro" id="IPR050469">
    <property type="entry name" value="Diguanylate_Cyclase"/>
</dbReference>
<dbReference type="SMART" id="SM00267">
    <property type="entry name" value="GGDEF"/>
    <property type="match status" value="1"/>
</dbReference>
<dbReference type="GO" id="GO:0005886">
    <property type="term" value="C:plasma membrane"/>
    <property type="evidence" value="ECO:0007669"/>
    <property type="project" value="TreeGrafter"/>
</dbReference>
<dbReference type="GO" id="GO:1902201">
    <property type="term" value="P:negative regulation of bacterial-type flagellum-dependent cell motility"/>
    <property type="evidence" value="ECO:0007669"/>
    <property type="project" value="TreeGrafter"/>
</dbReference>
<evidence type="ECO:0000256" key="4">
    <source>
        <dbReference type="SAM" id="Phobius"/>
    </source>
</evidence>
<dbReference type="PANTHER" id="PTHR45138:SF9">
    <property type="entry name" value="DIGUANYLATE CYCLASE DGCM-RELATED"/>
    <property type="match status" value="1"/>
</dbReference>
<feature type="transmembrane region" description="Helical" evidence="4">
    <location>
        <begin position="129"/>
        <end position="149"/>
    </location>
</feature>
<keyword evidence="4" id="KW-1133">Transmembrane helix</keyword>
<dbReference type="GO" id="GO:0052621">
    <property type="term" value="F:diguanylate cyclase activity"/>
    <property type="evidence" value="ECO:0007669"/>
    <property type="project" value="UniProtKB-EC"/>
</dbReference>
<feature type="compositionally biased region" description="Basic and acidic residues" evidence="3">
    <location>
        <begin position="438"/>
        <end position="451"/>
    </location>
</feature>